<dbReference type="CDD" id="cd14014">
    <property type="entry name" value="STKc_PknB_like"/>
    <property type="match status" value="1"/>
</dbReference>
<evidence type="ECO:0000313" key="6">
    <source>
        <dbReference type="EMBL" id="MXP45864.1"/>
    </source>
</evidence>
<dbReference type="GO" id="GO:0004674">
    <property type="term" value="F:protein serine/threonine kinase activity"/>
    <property type="evidence" value="ECO:0007669"/>
    <property type="project" value="TreeGrafter"/>
</dbReference>
<dbReference type="Gene3D" id="1.10.510.10">
    <property type="entry name" value="Transferase(Phosphotransferase) domain 1"/>
    <property type="match status" value="1"/>
</dbReference>
<dbReference type="PANTHER" id="PTHR43289:SF6">
    <property type="entry name" value="SERINE_THREONINE-PROTEIN KINASE NEKL-3"/>
    <property type="match status" value="1"/>
</dbReference>
<sequence>MFKPYTRAQVDFDLRDSIGDEGKNSEAYVAYDPQIDATIVIKVIEKAKIEEELYFAESQTMYRSSHPNVVPILYACQDDDKIYIAMPYLENGSVKSLISERYLTVREVVSLSCQVLSGLHNVHSKRLVHFDVKPDNILLTDRGEAVLSDFGLAKAMAANGAAEQDRFYFKNRPPEALRGGYEFGPTFDIYQFGLSLYRMLNGDDAFYGQFGTFFDDAGQFDRDAFKFDVRNGRFPDRGCFLEHIPERLRRVCKKCLSPNPDDRYQSAVQVSNDLAKVDLSCMDWAYTENEGCRTWKKNVGGTGYEFVVQPTGVTEMTKSVNDGAARRIRKYCSGGMTNREIRTALGEAS</sequence>
<dbReference type="PROSITE" id="PS50011">
    <property type="entry name" value="PROTEIN_KINASE_DOM"/>
    <property type="match status" value="1"/>
</dbReference>
<dbReference type="OrthoDB" id="9801841at2"/>
<dbReference type="GO" id="GO:0005524">
    <property type="term" value="F:ATP binding"/>
    <property type="evidence" value="ECO:0007669"/>
    <property type="project" value="UniProtKB-KW"/>
</dbReference>
<evidence type="ECO:0000256" key="2">
    <source>
        <dbReference type="ARBA" id="ARBA00022741"/>
    </source>
</evidence>
<comment type="caution">
    <text evidence="6">The sequence shown here is derived from an EMBL/GenBank/DDBJ whole genome shotgun (WGS) entry which is preliminary data.</text>
</comment>
<keyword evidence="4" id="KW-0067">ATP-binding</keyword>
<dbReference type="EMBL" id="WTYP01000001">
    <property type="protein sequence ID" value="MXP45864.1"/>
    <property type="molecule type" value="Genomic_DNA"/>
</dbReference>
<feature type="domain" description="Protein kinase" evidence="5">
    <location>
        <begin position="12"/>
        <end position="275"/>
    </location>
</feature>
<name>A0A6I4V0D6_9SPHN</name>
<accession>A0A6I4V0D6</accession>
<dbReference type="PROSITE" id="PS00108">
    <property type="entry name" value="PROTEIN_KINASE_ST"/>
    <property type="match status" value="1"/>
</dbReference>
<protein>
    <submittedName>
        <fullName evidence="6">Protein kinase</fullName>
    </submittedName>
</protein>
<evidence type="ECO:0000256" key="3">
    <source>
        <dbReference type="ARBA" id="ARBA00022777"/>
    </source>
</evidence>
<proteinExistence type="predicted"/>
<dbReference type="SMART" id="SM00220">
    <property type="entry name" value="S_TKc"/>
    <property type="match status" value="1"/>
</dbReference>
<dbReference type="InterPro" id="IPR000719">
    <property type="entry name" value="Prot_kinase_dom"/>
</dbReference>
<dbReference type="PANTHER" id="PTHR43289">
    <property type="entry name" value="MITOGEN-ACTIVATED PROTEIN KINASE KINASE KINASE 20-RELATED"/>
    <property type="match status" value="1"/>
</dbReference>
<dbReference type="InterPro" id="IPR011009">
    <property type="entry name" value="Kinase-like_dom_sf"/>
</dbReference>
<dbReference type="InterPro" id="IPR008271">
    <property type="entry name" value="Ser/Thr_kinase_AS"/>
</dbReference>
<evidence type="ECO:0000259" key="5">
    <source>
        <dbReference type="PROSITE" id="PS50011"/>
    </source>
</evidence>
<organism evidence="6 7">
    <name type="scientific">Pontixanthobacter luteolus</name>
    <dbReference type="NCBI Taxonomy" id="295089"/>
    <lineage>
        <taxon>Bacteria</taxon>
        <taxon>Pseudomonadati</taxon>
        <taxon>Pseudomonadota</taxon>
        <taxon>Alphaproteobacteria</taxon>
        <taxon>Sphingomonadales</taxon>
        <taxon>Erythrobacteraceae</taxon>
        <taxon>Pontixanthobacter</taxon>
    </lineage>
</organism>
<dbReference type="AlphaFoldDB" id="A0A6I4V0D6"/>
<gene>
    <name evidence="6" type="ORF">GRI43_00465</name>
</gene>
<dbReference type="Proteomes" id="UP000471435">
    <property type="component" value="Unassembled WGS sequence"/>
</dbReference>
<dbReference type="RefSeq" id="WP_160729166.1">
    <property type="nucleotide sequence ID" value="NZ_WTYP01000001.1"/>
</dbReference>
<keyword evidence="3 6" id="KW-0418">Kinase</keyword>
<evidence type="ECO:0000313" key="7">
    <source>
        <dbReference type="Proteomes" id="UP000471435"/>
    </source>
</evidence>
<keyword evidence="7" id="KW-1185">Reference proteome</keyword>
<dbReference type="SUPFAM" id="SSF56112">
    <property type="entry name" value="Protein kinase-like (PK-like)"/>
    <property type="match status" value="1"/>
</dbReference>
<keyword evidence="1" id="KW-0808">Transferase</keyword>
<dbReference type="Pfam" id="PF00069">
    <property type="entry name" value="Pkinase"/>
    <property type="match status" value="1"/>
</dbReference>
<reference evidence="6 7" key="1">
    <citation type="submission" date="2019-12" db="EMBL/GenBank/DDBJ databases">
        <title>Genomic-based taxomic classification of the family Erythrobacteraceae.</title>
        <authorList>
            <person name="Xu L."/>
        </authorList>
    </citation>
    <scope>NUCLEOTIDE SEQUENCE [LARGE SCALE GENOMIC DNA]</scope>
    <source>
        <strain evidence="6 7">SW-109</strain>
    </source>
</reference>
<evidence type="ECO:0000256" key="4">
    <source>
        <dbReference type="ARBA" id="ARBA00022840"/>
    </source>
</evidence>
<keyword evidence="2" id="KW-0547">Nucleotide-binding</keyword>
<evidence type="ECO:0000256" key="1">
    <source>
        <dbReference type="ARBA" id="ARBA00022679"/>
    </source>
</evidence>